<keyword evidence="1" id="KW-0812">Transmembrane</keyword>
<feature type="transmembrane region" description="Helical" evidence="1">
    <location>
        <begin position="257"/>
        <end position="279"/>
    </location>
</feature>
<comment type="caution">
    <text evidence="3">The sequence shown here is derived from an EMBL/GenBank/DDBJ whole genome shotgun (WGS) entry which is preliminary data.</text>
</comment>
<feature type="domain" description="GspL cytoplasmic actin-ATPase-like" evidence="2">
    <location>
        <begin position="46"/>
        <end position="244"/>
    </location>
</feature>
<dbReference type="Pfam" id="PF05134">
    <property type="entry name" value="T2SSL"/>
    <property type="match status" value="1"/>
</dbReference>
<keyword evidence="1" id="KW-1133">Transmembrane helix</keyword>
<name>A0ABR9B8C6_9RHOO</name>
<reference evidence="4" key="1">
    <citation type="submission" date="2023-07" db="EMBL/GenBank/DDBJ databases">
        <title>Thauera sp. CAU 1555 isolated from sand of Yaerae Beach.</title>
        <authorList>
            <person name="Kim W."/>
        </authorList>
    </citation>
    <scope>NUCLEOTIDE SEQUENCE [LARGE SCALE GENOMIC DNA]</scope>
    <source>
        <strain evidence="4">CAU 1555</strain>
    </source>
</reference>
<dbReference type="CDD" id="cd24017">
    <property type="entry name" value="ASKHA_T2SSL_N"/>
    <property type="match status" value="1"/>
</dbReference>
<dbReference type="InterPro" id="IPR024230">
    <property type="entry name" value="GspL_cyto_dom"/>
</dbReference>
<evidence type="ECO:0000313" key="3">
    <source>
        <dbReference type="EMBL" id="MBD8502603.1"/>
    </source>
</evidence>
<accession>A0ABR9B8C6</accession>
<evidence type="ECO:0000256" key="1">
    <source>
        <dbReference type="SAM" id="Phobius"/>
    </source>
</evidence>
<keyword evidence="1" id="KW-0472">Membrane</keyword>
<protein>
    <recommendedName>
        <fullName evidence="2">GspL cytoplasmic actin-ATPase-like domain-containing protein</fullName>
    </recommendedName>
</protein>
<dbReference type="Gene3D" id="3.30.420.380">
    <property type="match status" value="1"/>
</dbReference>
<evidence type="ECO:0000259" key="2">
    <source>
        <dbReference type="Pfam" id="PF05134"/>
    </source>
</evidence>
<dbReference type="EMBL" id="JACYTO010000001">
    <property type="protein sequence ID" value="MBD8502603.1"/>
    <property type="molecule type" value="Genomic_DNA"/>
</dbReference>
<dbReference type="SUPFAM" id="SSF53067">
    <property type="entry name" value="Actin-like ATPase domain"/>
    <property type="match status" value="1"/>
</dbReference>
<evidence type="ECO:0000313" key="4">
    <source>
        <dbReference type="Proteomes" id="UP000603602"/>
    </source>
</evidence>
<dbReference type="Proteomes" id="UP000603602">
    <property type="component" value="Unassembled WGS sequence"/>
</dbReference>
<sequence length="401" mass="43777">MSKRLIVYIGENWPAQPSAPWVVLDAKGQVAEQGESDPRYWPAAEVCEAVLSAPQCAWIEVAVPEGGRREHQRLLRYAVEDHIAGDIDHQHLTEIGQTRTDGGTVASVLVCDRSRLRAVVTALQGCGRPLTRMYSELQGDRSEPDSWTLAVGSSAHCILHPGSVAAVALDKEVCEPLLEHLVDKARREGKAPAKLELRCQVGATAVDLGALAQRLALPVVEGAPYCWWLCQPAAVDLLHGEFQPASRRGGLLRPLRVPALVAGAAILMLLFASIVEILWKRQELDAVEQRMHRLFETAVPNTPAVAPPLQIRRHLDDARSRKGLLRQDDLLTLLVAFVDGAGSGAKGAVSKIEYEAGQLKLRLMDAQQLDSTYLEGRLGVMGYHLRQDEEGALLIVRGSGR</sequence>
<dbReference type="RefSeq" id="WP_187717376.1">
    <property type="nucleotide sequence ID" value="NZ_JACTAH010000001.1"/>
</dbReference>
<dbReference type="InterPro" id="IPR007812">
    <property type="entry name" value="T2SS_protein-GspL"/>
</dbReference>
<dbReference type="InterPro" id="IPR043129">
    <property type="entry name" value="ATPase_NBD"/>
</dbReference>
<keyword evidence="4" id="KW-1185">Reference proteome</keyword>
<proteinExistence type="predicted"/>
<gene>
    <name evidence="3" type="ORF">IFO67_06870</name>
</gene>
<organism evidence="3 4">
    <name type="scientific">Thauera sedimentorum</name>
    <dbReference type="NCBI Taxonomy" id="2767595"/>
    <lineage>
        <taxon>Bacteria</taxon>
        <taxon>Pseudomonadati</taxon>
        <taxon>Pseudomonadota</taxon>
        <taxon>Betaproteobacteria</taxon>
        <taxon>Rhodocyclales</taxon>
        <taxon>Zoogloeaceae</taxon>
        <taxon>Thauera</taxon>
    </lineage>
</organism>
<dbReference type="NCBIfam" id="TIGR01709">
    <property type="entry name" value="typeII_sec_gspL"/>
    <property type="match status" value="1"/>
</dbReference>